<accession>A0A1C3TJT6</accession>
<feature type="compositionally biased region" description="Low complexity" evidence="1">
    <location>
        <begin position="71"/>
        <end position="83"/>
    </location>
</feature>
<dbReference type="RefSeq" id="WP_003477770.1">
    <property type="nucleotide sequence ID" value="NZ_LT604072.1"/>
</dbReference>
<evidence type="ECO:0000313" key="3">
    <source>
        <dbReference type="Proteomes" id="UP000093071"/>
    </source>
</evidence>
<dbReference type="PATRIC" id="fig|1261556.5.peg.738"/>
<evidence type="ECO:0000256" key="1">
    <source>
        <dbReference type="SAM" id="MobiDB-lite"/>
    </source>
</evidence>
<feature type="compositionally biased region" description="Gly residues" evidence="1">
    <location>
        <begin position="85"/>
        <end position="95"/>
    </location>
</feature>
<dbReference type="EMBL" id="LT604072">
    <property type="protein sequence ID" value="SCB03507.1"/>
    <property type="molecule type" value="Genomic_DNA"/>
</dbReference>
<evidence type="ECO:0000313" key="2">
    <source>
        <dbReference type="EMBL" id="SCB03507.1"/>
    </source>
</evidence>
<name>A0A1C3TJT6_XANCT</name>
<reference evidence="3" key="1">
    <citation type="submission" date="2016-07" db="EMBL/GenBank/DDBJ databases">
        <authorList>
            <person name="Jaenicke Sebastian"/>
        </authorList>
    </citation>
    <scope>NUCLEOTIDE SEQUENCE [LARGE SCALE GENOMIC DNA]</scope>
</reference>
<dbReference type="Proteomes" id="UP000093071">
    <property type="component" value="Chromosome I"/>
</dbReference>
<dbReference type="AlphaFoldDB" id="A0A1C3TJT6"/>
<gene>
    <name evidence="2" type="ORF">BN444_02232</name>
</gene>
<organism evidence="2 3">
    <name type="scientific">Xanthomonas translucens pv. translucens DSM 18974</name>
    <dbReference type="NCBI Taxonomy" id="1261556"/>
    <lineage>
        <taxon>Bacteria</taxon>
        <taxon>Pseudomonadati</taxon>
        <taxon>Pseudomonadota</taxon>
        <taxon>Gammaproteobacteria</taxon>
        <taxon>Lysobacterales</taxon>
        <taxon>Lysobacteraceae</taxon>
        <taxon>Xanthomonas</taxon>
        <taxon>Xanthomonas translucens group</taxon>
    </lineage>
</organism>
<sequence>MDGGHVAQAMLDAKQAGIDAAGKIDRVLMAEETLWGAGATAGFRAATEVSQPSAPMHDTLQQAQAFNQQRAQQLALQAQQRQLEGPGGRGGPVMR</sequence>
<feature type="region of interest" description="Disordered" evidence="1">
    <location>
        <begin position="71"/>
        <end position="95"/>
    </location>
</feature>
<proteinExistence type="predicted"/>
<protein>
    <submittedName>
        <fullName evidence="2">Uncharacterized protein</fullName>
    </submittedName>
</protein>